<dbReference type="InterPro" id="IPR049965">
    <property type="entry name" value="Upx-like"/>
</dbReference>
<reference evidence="1 2" key="1">
    <citation type="submission" date="2011-06" db="EMBL/GenBank/DDBJ databases">
        <title>Genomic sequence of Methylobacter tundripaludum SV96.</title>
        <authorList>
            <consortium name="US DOE Joint Genome Institute"/>
            <person name="Lucas S."/>
            <person name="Han J."/>
            <person name="Lapidus A."/>
            <person name="Cheng J.-F."/>
            <person name="Goodwin L."/>
            <person name="Pitluck S."/>
            <person name="Held B."/>
            <person name="Detter J.C."/>
            <person name="Han C."/>
            <person name="Tapia R."/>
            <person name="Land M."/>
            <person name="Hauser L."/>
            <person name="Kyrpides N."/>
            <person name="Ivanova N."/>
            <person name="Ovchinnikova G."/>
            <person name="Pagani I."/>
            <person name="Klotz M.G."/>
            <person name="Dispirito A.A."/>
            <person name="Murrell J.C."/>
            <person name="Dunfield P."/>
            <person name="Kalyuzhnaya M.G."/>
            <person name="Svenning M."/>
            <person name="Trotsenko Y.A."/>
            <person name="Stein L.Y."/>
            <person name="Woyke T."/>
        </authorList>
    </citation>
    <scope>NUCLEOTIDE SEQUENCE [LARGE SCALE GENOMIC DNA]</scope>
    <source>
        <strain evidence="2">ATCC BAA-1195 / DSM 17260 / SV96</strain>
    </source>
</reference>
<dbReference type="OrthoDB" id="7591888at2"/>
<dbReference type="EMBL" id="JH109152">
    <property type="protein sequence ID" value="EGW21593.1"/>
    <property type="molecule type" value="Genomic_DNA"/>
</dbReference>
<dbReference type="HOGENOM" id="CLU_267538_0_0_6"/>
<dbReference type="RefSeq" id="WP_006889573.1">
    <property type="nucleotide sequence ID" value="NZ_JH109152.1"/>
</dbReference>
<gene>
    <name evidence="1" type="ORF">Mettu_0361</name>
</gene>
<dbReference type="AlphaFoldDB" id="G3IUQ8"/>
<proteinExistence type="predicted"/>
<protein>
    <submittedName>
        <fullName evidence="1">Uncharacterized protein</fullName>
    </submittedName>
</protein>
<evidence type="ECO:0000313" key="2">
    <source>
        <dbReference type="Proteomes" id="UP000004664"/>
    </source>
</evidence>
<sequence>MSHDDANIDWKTLKLFFDEQTRWASLSVTIQEIADDNKSLVRDLSVYDPSITIPLLAGLLTLPEYQSQCIRLETLVTLAVIFCKGRKKPKIDNAVRWFFQIGRSRCAVGEDPAEDVFVSLVTDRNGNYRLIEGVWEAAGFYTQRVLEVVSTMPDAGEFRRIKKSFLALLMISEMVCQKAELHRYTLGSDERHSALSLRKLPGRNALISRVTISFEELNERGITKADITPFLFDHHMQDSLVEQQIGCSDLDRHPLILRSETHISVALPSALSVAARDFAITHIIEGGLVDGFNSVLAKNYTALLSNTPILGGPTHAPVFWKELKPHRLSTFTFEVDRGYFISYHLFLASVETHADGGFKTAYEDKGALTDALQESISCAIDQFSQRPEFKEGLIVLVGCGWGKGYVTQEIEVNHPKWRFESMSAADLVRLSWLGDMNPSYFWRIQDGLKAVTKSGVRIVNPNGILNLIGWVRSNDGHFVPHAQLLDEEVSPEQPLMLNLPINLLRGVRAEADLGYDRHCAVDNTGVWHDVQHLGPNPFFTSESARRLYASMDDALHGMLTSVYEGKFQLWLSLETPNISDREIAFRLWEMANEWLHRIGSKLDRYAGHQTKTTNIKVHVEFQDIDPPKEPGQKPKADDLSQFCIVNEHDEPNAIKAVFKAGFLNGFGIAENVAERLFVLNVSRAFLHLLNATDIEGEAEEITRNVVQNQEARSFHVIHAHHFIDYVHDTLTEKLVFIDEIDDAAAKIGLGWRVCDRVQGNKIEGREACTNFLEKVVDALIADICEILVSFERISTLNRLVANSEKASVEADQWKRTSAAIIGLHGQVDTTIQRYVKETSKFAGAGIASRVLIEMAVCVCPLNNGTQLSDIELSKLIARASLLVRIGGLSDAIHYNALPPELTISSLGDVLFRDDFGDLVVQPMLSRVLGEKFIANAPLQKKNYDEPVFTSTSKGQIDEEFWCVWKGEMGFDLDEARNIIDSLENKGVTDHSAIYSISQSEYFSLVCSDQVSGDVAAKFLEQFSLKTRHRWDKPSKGFVMKDIYPWRFGRRLSFVTRPILKVDGSDDPLLLIAPAALRKGFAYVVDGTHSGRFDQSFFQSDEMKNSWWGKASEGHSFNAEVAQRLLDAGWQIWENIEIPEILNQRAEQDFGDVDVLAWRTDRQDVLVIECKDLSLARNYSEIAALLSSFQGTDVDGKPDSLKKHLIRVSILERNIERLQRFTGIHEPNIISCLVCSGVVPMQYSKIETLSKTHVGSVDDLLVLYSC</sequence>
<accession>G3IUQ8</accession>
<name>G3IUQ8_METTV</name>
<dbReference type="eggNOG" id="COG3012">
    <property type="taxonomic scope" value="Bacteria"/>
</dbReference>
<organism evidence="1 2">
    <name type="scientific">Methylobacter tundripaludum (strain ATCC BAA-1195 / DSM 17260 / SV96)</name>
    <dbReference type="NCBI Taxonomy" id="697282"/>
    <lineage>
        <taxon>Bacteria</taxon>
        <taxon>Pseudomonadati</taxon>
        <taxon>Pseudomonadota</taxon>
        <taxon>Gammaproteobacteria</taxon>
        <taxon>Methylococcales</taxon>
        <taxon>Methylococcaceae</taxon>
        <taxon>Methylobacter</taxon>
    </lineage>
</organism>
<evidence type="ECO:0000313" key="1">
    <source>
        <dbReference type="EMBL" id="EGW21593.1"/>
    </source>
</evidence>
<dbReference type="Proteomes" id="UP000004664">
    <property type="component" value="Unassembled WGS sequence"/>
</dbReference>
<dbReference type="NCBIfam" id="NF042954">
    <property type="entry name" value="Upx_antiphage"/>
    <property type="match status" value="1"/>
</dbReference>
<dbReference type="STRING" id="697282.Mettu_0361"/>
<keyword evidence="2" id="KW-1185">Reference proteome</keyword>